<feature type="transmembrane region" description="Helical" evidence="8">
    <location>
        <begin position="492"/>
        <end position="510"/>
    </location>
</feature>
<evidence type="ECO:0000256" key="8">
    <source>
        <dbReference type="SAM" id="Phobius"/>
    </source>
</evidence>
<evidence type="ECO:0000259" key="9">
    <source>
        <dbReference type="Pfam" id="PF00324"/>
    </source>
</evidence>
<feature type="transmembrane region" description="Helical" evidence="8">
    <location>
        <begin position="278"/>
        <end position="298"/>
    </location>
</feature>
<comment type="subcellular location">
    <subcellularLocation>
        <location evidence="1">Membrane</location>
        <topology evidence="1">Multi-pass membrane protein</topology>
    </subcellularLocation>
</comment>
<feature type="transmembrane region" description="Helical" evidence="8">
    <location>
        <begin position="538"/>
        <end position="556"/>
    </location>
</feature>
<keyword evidence="5 8" id="KW-1133">Transmembrane helix</keyword>
<feature type="compositionally biased region" description="Basic and acidic residues" evidence="7">
    <location>
        <begin position="26"/>
        <end position="46"/>
    </location>
</feature>
<dbReference type="PANTHER" id="PTHR43341:SF9">
    <property type="entry name" value="DICARBOXYLIC AMINO ACID PERMEASE"/>
    <property type="match status" value="1"/>
</dbReference>
<feature type="transmembrane region" description="Helical" evidence="8">
    <location>
        <begin position="207"/>
        <end position="227"/>
    </location>
</feature>
<feature type="compositionally biased region" description="Basic and acidic residues" evidence="7">
    <location>
        <begin position="56"/>
        <end position="67"/>
    </location>
</feature>
<dbReference type="GO" id="GO:0016020">
    <property type="term" value="C:membrane"/>
    <property type="evidence" value="ECO:0007669"/>
    <property type="project" value="UniProtKB-SubCell"/>
</dbReference>
<feature type="transmembrane region" description="Helical" evidence="8">
    <location>
        <begin position="247"/>
        <end position="266"/>
    </location>
</feature>
<name>A0AAN6GPH9_9BASI</name>
<gene>
    <name evidence="10" type="primary">DIP5</name>
    <name evidence="10" type="ORF">OC846_005997</name>
</gene>
<protein>
    <submittedName>
        <fullName evidence="10">Amino acid transporter</fullName>
    </submittedName>
</protein>
<keyword evidence="11" id="KW-1185">Reference proteome</keyword>
<feature type="transmembrane region" description="Helical" evidence="8">
    <location>
        <begin position="462"/>
        <end position="480"/>
    </location>
</feature>
<dbReference type="Gene3D" id="1.20.1740.10">
    <property type="entry name" value="Amino acid/polyamine transporter I"/>
    <property type="match status" value="1"/>
</dbReference>
<dbReference type="AlphaFoldDB" id="A0AAN6GPH9"/>
<reference evidence="10" key="1">
    <citation type="journal article" date="2023" name="PhytoFront">
        <title>Draft Genome Resources of Seven Strains of Tilletia horrida, Causal Agent of Kernel Smut of Rice.</title>
        <authorList>
            <person name="Khanal S."/>
            <person name="Antony Babu S."/>
            <person name="Zhou X.G."/>
        </authorList>
    </citation>
    <scope>NUCLEOTIDE SEQUENCE</scope>
    <source>
        <strain evidence="10">TX6</strain>
    </source>
</reference>
<feature type="region of interest" description="Disordered" evidence="7">
    <location>
        <begin position="1"/>
        <end position="94"/>
    </location>
</feature>
<proteinExistence type="predicted"/>
<keyword evidence="3 8" id="KW-0812">Transmembrane</keyword>
<sequence>MPLLTGRAKPTPAPADQIDTVSNDSHLADEKKALPTLSEQEKHEEAVTTPSSLSETGEKQTLDEGKKGPAPTEATHKDGAGGGGGDDDDDGHLHRGLKSRQLTMIAIGGAIGTWPSPTPWMQDASVLDVAHALADLSSFLPRVSDPALAGTGLVIGTGTGLAHGGPASLFIGYTVMGIVCYGVLVALGEMAAFLPHRKGFAGHATRFVDPAYGFCVGIIYLCKYLIITPSQLNASALILAYWSSASPAIWVSVFLVLILLLNFAGVRWFGEIEFWLSFIKIVTLTGLIILGICIDFGASPTGDRIFFRNWREKPFAEYIERGALGRFLGFWSVFSTSFELVGVATGEVKNPRKAMPRAIRTTFIRICAFYILGVFVLGLIVPADDPRLLGANGRKANAAASPFVVAIQIAQIRVLPGIINGALLLFTLSASNSDLYIASRTLYNLAADGNAPAIFKRCDRRGVPYVSLAFCAMFCGLAYLNVSSGGAQTFKYFTSAVTIFGGLTWIGITSSQIRFRRALKAQGISPSSLPYEAPFQPYLSWFSVSFTTIVLIFKGFDSFTPRFDYKNFITNYFGIPIFFLAYFGYKFIRKTRIVPLNDVDLQTGVNAYDGMEEDDEEDTDTEKYRSLTMKQKAVHYIKNW</sequence>
<keyword evidence="6 8" id="KW-0472">Membrane</keyword>
<evidence type="ECO:0000256" key="1">
    <source>
        <dbReference type="ARBA" id="ARBA00004141"/>
    </source>
</evidence>
<dbReference type="FunFam" id="1.20.1740.10:FF:000001">
    <property type="entry name" value="Amino acid permease"/>
    <property type="match status" value="1"/>
</dbReference>
<evidence type="ECO:0000256" key="6">
    <source>
        <dbReference type="ARBA" id="ARBA00023136"/>
    </source>
</evidence>
<comment type="caution">
    <text evidence="10">The sequence shown here is derived from an EMBL/GenBank/DDBJ whole genome shotgun (WGS) entry which is preliminary data.</text>
</comment>
<evidence type="ECO:0000256" key="3">
    <source>
        <dbReference type="ARBA" id="ARBA00022692"/>
    </source>
</evidence>
<dbReference type="PANTHER" id="PTHR43341">
    <property type="entry name" value="AMINO ACID PERMEASE"/>
    <property type="match status" value="1"/>
</dbReference>
<feature type="transmembrane region" description="Helical" evidence="8">
    <location>
        <begin position="362"/>
        <end position="383"/>
    </location>
</feature>
<evidence type="ECO:0000256" key="5">
    <source>
        <dbReference type="ARBA" id="ARBA00022989"/>
    </source>
</evidence>
<dbReference type="Proteomes" id="UP001176517">
    <property type="component" value="Unassembled WGS sequence"/>
</dbReference>
<evidence type="ECO:0000256" key="2">
    <source>
        <dbReference type="ARBA" id="ARBA00022448"/>
    </source>
</evidence>
<keyword evidence="4" id="KW-0029">Amino-acid transport</keyword>
<dbReference type="GO" id="GO:0015171">
    <property type="term" value="F:amino acid transmembrane transporter activity"/>
    <property type="evidence" value="ECO:0007669"/>
    <property type="project" value="TreeGrafter"/>
</dbReference>
<accession>A0AAN6GPH9</accession>
<evidence type="ECO:0000313" key="10">
    <source>
        <dbReference type="EMBL" id="KAK0544642.1"/>
    </source>
</evidence>
<dbReference type="InterPro" id="IPR004840">
    <property type="entry name" value="Amino_acid_permease_CS"/>
</dbReference>
<keyword evidence="2" id="KW-0813">Transport</keyword>
<feature type="transmembrane region" description="Helical" evidence="8">
    <location>
        <begin position="318"/>
        <end position="341"/>
    </location>
</feature>
<evidence type="ECO:0000313" key="11">
    <source>
        <dbReference type="Proteomes" id="UP001176517"/>
    </source>
</evidence>
<feature type="transmembrane region" description="Helical" evidence="8">
    <location>
        <begin position="403"/>
        <end position="426"/>
    </location>
</feature>
<dbReference type="InterPro" id="IPR004841">
    <property type="entry name" value="AA-permease/SLC12A_dom"/>
</dbReference>
<dbReference type="InterPro" id="IPR050524">
    <property type="entry name" value="APC_YAT"/>
</dbReference>
<evidence type="ECO:0000256" key="7">
    <source>
        <dbReference type="SAM" id="MobiDB-lite"/>
    </source>
</evidence>
<evidence type="ECO:0000256" key="4">
    <source>
        <dbReference type="ARBA" id="ARBA00022970"/>
    </source>
</evidence>
<organism evidence="10 11">
    <name type="scientific">Tilletia horrida</name>
    <dbReference type="NCBI Taxonomy" id="155126"/>
    <lineage>
        <taxon>Eukaryota</taxon>
        <taxon>Fungi</taxon>
        <taxon>Dikarya</taxon>
        <taxon>Basidiomycota</taxon>
        <taxon>Ustilaginomycotina</taxon>
        <taxon>Exobasidiomycetes</taxon>
        <taxon>Tilletiales</taxon>
        <taxon>Tilletiaceae</taxon>
        <taxon>Tilletia</taxon>
    </lineage>
</organism>
<feature type="transmembrane region" description="Helical" evidence="8">
    <location>
        <begin position="568"/>
        <end position="585"/>
    </location>
</feature>
<feature type="transmembrane region" description="Helical" evidence="8">
    <location>
        <begin position="170"/>
        <end position="195"/>
    </location>
</feature>
<dbReference type="PROSITE" id="PS00218">
    <property type="entry name" value="AMINO_ACID_PERMEASE_1"/>
    <property type="match status" value="1"/>
</dbReference>
<feature type="domain" description="Amino acid permease/ SLC12A" evidence="9">
    <location>
        <begin position="149"/>
        <end position="593"/>
    </location>
</feature>
<dbReference type="EMBL" id="JAPDMZ010000271">
    <property type="protein sequence ID" value="KAK0544642.1"/>
    <property type="molecule type" value="Genomic_DNA"/>
</dbReference>
<dbReference type="Pfam" id="PF00324">
    <property type="entry name" value="AA_permease"/>
    <property type="match status" value="1"/>
</dbReference>